<dbReference type="PANTHER" id="PTHR30462:SF3">
    <property type="entry name" value="INTERMEMBRANE TRANSPORT PROTEIN PQIA"/>
    <property type="match status" value="1"/>
</dbReference>
<proteinExistence type="inferred from homology"/>
<keyword evidence="6 8" id="KW-1133">Transmembrane helix</keyword>
<evidence type="ECO:0000256" key="3">
    <source>
        <dbReference type="ARBA" id="ARBA00022475"/>
    </source>
</evidence>
<comment type="similarity">
    <text evidence="2">Belongs to the PqiA family.</text>
</comment>
<feature type="transmembrane region" description="Helical" evidence="8">
    <location>
        <begin position="185"/>
        <end position="204"/>
    </location>
</feature>
<dbReference type="Pfam" id="PF04403">
    <property type="entry name" value="PqiA"/>
    <property type="match status" value="2"/>
</dbReference>
<comment type="caution">
    <text evidence="9">The sequence shown here is derived from an EMBL/GenBank/DDBJ whole genome shotgun (WGS) entry which is preliminary data.</text>
</comment>
<dbReference type="RefSeq" id="WP_305109016.1">
    <property type="nucleotide sequence ID" value="NZ_JAUTWS010000177.1"/>
</dbReference>
<dbReference type="EMBL" id="JAUTWS010000177">
    <property type="protein sequence ID" value="MDO9714176.1"/>
    <property type="molecule type" value="Genomic_DNA"/>
</dbReference>
<evidence type="ECO:0000256" key="6">
    <source>
        <dbReference type="ARBA" id="ARBA00022989"/>
    </source>
</evidence>
<feature type="transmembrane region" description="Helical" evidence="8">
    <location>
        <begin position="370"/>
        <end position="391"/>
    </location>
</feature>
<dbReference type="Proteomes" id="UP001243009">
    <property type="component" value="Unassembled WGS sequence"/>
</dbReference>
<dbReference type="NCBIfam" id="TIGR00155">
    <property type="entry name" value="pqiA_fam"/>
    <property type="match status" value="1"/>
</dbReference>
<keyword evidence="5 8" id="KW-0812">Transmembrane</keyword>
<accession>A0ABT9EDM7</accession>
<keyword evidence="4" id="KW-0997">Cell inner membrane</keyword>
<keyword evidence="10" id="KW-1185">Reference proteome</keyword>
<comment type="subcellular location">
    <subcellularLocation>
        <location evidence="1">Cell inner membrane</location>
        <topology evidence="1">Multi-pass membrane protein</topology>
    </subcellularLocation>
</comment>
<evidence type="ECO:0000256" key="8">
    <source>
        <dbReference type="SAM" id="Phobius"/>
    </source>
</evidence>
<reference evidence="9 10" key="1">
    <citation type="submission" date="2023-08" db="EMBL/GenBank/DDBJ databases">
        <title>The draft genome sequence of Paracraurococcus sp. LOR1-02.</title>
        <authorList>
            <person name="Kingkaew E."/>
            <person name="Tanasupawat S."/>
        </authorList>
    </citation>
    <scope>NUCLEOTIDE SEQUENCE [LARGE SCALE GENOMIC DNA]</scope>
    <source>
        <strain evidence="9 10">LOR1-02</strain>
    </source>
</reference>
<feature type="transmembrane region" description="Helical" evidence="8">
    <location>
        <begin position="276"/>
        <end position="296"/>
    </location>
</feature>
<feature type="transmembrane region" description="Helical" evidence="8">
    <location>
        <begin position="62"/>
        <end position="87"/>
    </location>
</feature>
<feature type="transmembrane region" description="Helical" evidence="8">
    <location>
        <begin position="107"/>
        <end position="133"/>
    </location>
</feature>
<dbReference type="InterPro" id="IPR005219">
    <property type="entry name" value="PqiA-like_proteobact"/>
</dbReference>
<sequence length="437" mass="47021">MVAAPDPAGGQEPAGTTLRRLWECPDCGLRQVVPALRPGTAAHCLRCNRLLRRARHEPLGRALALNLAALVLIGVACLMPLMTVSAGGMDLSANLFSGPKNLRSDGLWELSAVVLFTSVAAPVVKVLAMTYVLGGLQSRRPWRHLRQVFAWIEWLRPWSMVEVYLLGVFVAYVKLIDLVHIELGPAIYALGALMLTMVAADAVLDRQAVWEALDRQEADPARASWESPGLMPEPMVGAIACEVCGLLGQPDPDWPAHCLRCGARLHHRKPNSMARAWALMIAAVIFYGPANFYPVLTVIQLGSGAPSTIMGGVVELLASGMLPLAALVFCASVVIPVLKLIALGAMLVATRLGSARWLRDRTRAYRIVAAIGRWSMIDVFMASILVALVHFGGLVNIRSGFGAVAFASVVILTMLAAEAFDPRLMWDAAGAQEEAMA</sequence>
<dbReference type="InterPro" id="IPR007498">
    <property type="entry name" value="PqiA-like"/>
</dbReference>
<name>A0ABT9EDM7_9PROT</name>
<evidence type="ECO:0000256" key="2">
    <source>
        <dbReference type="ARBA" id="ARBA00007555"/>
    </source>
</evidence>
<keyword evidence="3" id="KW-1003">Cell membrane</keyword>
<keyword evidence="7 8" id="KW-0472">Membrane</keyword>
<evidence type="ECO:0000313" key="10">
    <source>
        <dbReference type="Proteomes" id="UP001243009"/>
    </source>
</evidence>
<evidence type="ECO:0000256" key="1">
    <source>
        <dbReference type="ARBA" id="ARBA00004429"/>
    </source>
</evidence>
<dbReference type="PANTHER" id="PTHR30462">
    <property type="entry name" value="INTERMEMBRANE TRANSPORT PROTEIN PQIB-RELATED"/>
    <property type="match status" value="1"/>
</dbReference>
<evidence type="ECO:0000256" key="4">
    <source>
        <dbReference type="ARBA" id="ARBA00022519"/>
    </source>
</evidence>
<feature type="transmembrane region" description="Helical" evidence="8">
    <location>
        <begin position="154"/>
        <end position="173"/>
    </location>
</feature>
<evidence type="ECO:0000256" key="5">
    <source>
        <dbReference type="ARBA" id="ARBA00022692"/>
    </source>
</evidence>
<protein>
    <submittedName>
        <fullName evidence="9">Paraquat-inducible protein A</fullName>
    </submittedName>
</protein>
<dbReference type="InterPro" id="IPR051800">
    <property type="entry name" value="PqiA-PqiB_transport"/>
</dbReference>
<feature type="transmembrane region" description="Helical" evidence="8">
    <location>
        <begin position="397"/>
        <end position="417"/>
    </location>
</feature>
<gene>
    <name evidence="9" type="ORF">Q7A36_38125</name>
</gene>
<organism evidence="9 10">
    <name type="scientific">Paracraurococcus lichenis</name>
    <dbReference type="NCBI Taxonomy" id="3064888"/>
    <lineage>
        <taxon>Bacteria</taxon>
        <taxon>Pseudomonadati</taxon>
        <taxon>Pseudomonadota</taxon>
        <taxon>Alphaproteobacteria</taxon>
        <taxon>Acetobacterales</taxon>
        <taxon>Roseomonadaceae</taxon>
        <taxon>Paracraurococcus</taxon>
    </lineage>
</organism>
<evidence type="ECO:0000313" key="9">
    <source>
        <dbReference type="EMBL" id="MDO9714176.1"/>
    </source>
</evidence>
<feature type="transmembrane region" description="Helical" evidence="8">
    <location>
        <begin position="316"/>
        <end position="349"/>
    </location>
</feature>
<evidence type="ECO:0000256" key="7">
    <source>
        <dbReference type="ARBA" id="ARBA00023136"/>
    </source>
</evidence>